<evidence type="ECO:0000259" key="8">
    <source>
        <dbReference type="Pfam" id="PF07992"/>
    </source>
</evidence>
<dbReference type="Pfam" id="PF07992">
    <property type="entry name" value="Pyr_redox_2"/>
    <property type="match status" value="1"/>
</dbReference>
<evidence type="ECO:0000256" key="3">
    <source>
        <dbReference type="ARBA" id="ARBA00022630"/>
    </source>
</evidence>
<dbReference type="EC" id="1.6.5.9" evidence="2"/>
<dbReference type="PANTHER" id="PTHR43706">
    <property type="entry name" value="NADH DEHYDROGENASE"/>
    <property type="match status" value="1"/>
</dbReference>
<dbReference type="PANTHER" id="PTHR43706:SF47">
    <property type="entry name" value="EXTERNAL NADH-UBIQUINONE OXIDOREDUCTASE 1, MITOCHONDRIAL-RELATED"/>
    <property type="match status" value="1"/>
</dbReference>
<evidence type="ECO:0000256" key="4">
    <source>
        <dbReference type="ARBA" id="ARBA00022827"/>
    </source>
</evidence>
<dbReference type="InterPro" id="IPR023753">
    <property type="entry name" value="FAD/NAD-binding_dom"/>
</dbReference>
<dbReference type="InterPro" id="IPR036188">
    <property type="entry name" value="FAD/NAD-bd_sf"/>
</dbReference>
<evidence type="ECO:0000256" key="2">
    <source>
        <dbReference type="ARBA" id="ARBA00012637"/>
    </source>
</evidence>
<dbReference type="AlphaFoldDB" id="A0A6C0EI19"/>
<evidence type="ECO:0000256" key="6">
    <source>
        <dbReference type="ARBA" id="ARBA00023027"/>
    </source>
</evidence>
<keyword evidence="5" id="KW-0560">Oxidoreductase</keyword>
<keyword evidence="4" id="KW-0274">FAD</keyword>
<dbReference type="GO" id="GO:0050136">
    <property type="term" value="F:NADH dehydrogenase (quinone) (non-electrogenic) activity"/>
    <property type="evidence" value="ECO:0007669"/>
    <property type="project" value="UniProtKB-EC"/>
</dbReference>
<comment type="catalytic activity">
    <reaction evidence="7">
        <text>a quinone + NADH + H(+) = a quinol + NAD(+)</text>
        <dbReference type="Rhea" id="RHEA:46160"/>
        <dbReference type="ChEBI" id="CHEBI:15378"/>
        <dbReference type="ChEBI" id="CHEBI:24646"/>
        <dbReference type="ChEBI" id="CHEBI:57540"/>
        <dbReference type="ChEBI" id="CHEBI:57945"/>
        <dbReference type="ChEBI" id="CHEBI:132124"/>
        <dbReference type="EC" id="1.6.5.9"/>
    </reaction>
</comment>
<name>A0A6C0EI19_9ZZZZ</name>
<evidence type="ECO:0000256" key="7">
    <source>
        <dbReference type="ARBA" id="ARBA00047599"/>
    </source>
</evidence>
<protein>
    <recommendedName>
        <fullName evidence="2">NADH:ubiquinone reductase (non-electrogenic)</fullName>
        <ecNumber evidence="2">1.6.5.9</ecNumber>
    </recommendedName>
</protein>
<comment type="similarity">
    <text evidence="1">Belongs to the NADH dehydrogenase family.</text>
</comment>
<dbReference type="Gene3D" id="3.50.50.100">
    <property type="match status" value="1"/>
</dbReference>
<organism evidence="9">
    <name type="scientific">viral metagenome</name>
    <dbReference type="NCBI Taxonomy" id="1070528"/>
    <lineage>
        <taxon>unclassified sequences</taxon>
        <taxon>metagenomes</taxon>
        <taxon>organismal metagenomes</taxon>
    </lineage>
</organism>
<evidence type="ECO:0000256" key="1">
    <source>
        <dbReference type="ARBA" id="ARBA00005272"/>
    </source>
</evidence>
<feature type="domain" description="FAD/NAD(P)-binding" evidence="8">
    <location>
        <begin position="13"/>
        <end position="242"/>
    </location>
</feature>
<keyword evidence="3" id="KW-0285">Flavoprotein</keyword>
<proteinExistence type="inferred from homology"/>
<dbReference type="InterPro" id="IPR045024">
    <property type="entry name" value="NDH-2"/>
</dbReference>
<accession>A0A6C0EI19</accession>
<keyword evidence="6" id="KW-0520">NAD</keyword>
<dbReference type="SUPFAM" id="SSF51905">
    <property type="entry name" value="FAD/NAD(P)-binding domain"/>
    <property type="match status" value="1"/>
</dbReference>
<sequence length="315" mass="35202">MFNKIVLTIPAVSLNENISVCKHNVVNVNTESNTLILDNDKNLVYDIVVFSHGASVNTFNIQGVDKFCEFIKYTNDIQEIQEKLQQLNNQAKVVVIGCGPTGVETIGHLIDNGTYDITAIDALERPLSMYPNKAVEYLFGVWEENRVHYKMASPVTKITKDTIHTKNGNVVYDIAFWCGGIKPNTLTSTIMNNLGHKRIPGIPVNNFLQIKNGSSFIKNVYAIGDCSLGFGPPTAQKAYQQGKYLADSINRDTQYPFAYHSKGQITYIGDKKSVFTSPYFNTYGRIAGLINKGIMIYNSISLQQMKNICKAYIEK</sequence>
<reference evidence="9" key="1">
    <citation type="journal article" date="2020" name="Nature">
        <title>Giant virus diversity and host interactions through global metagenomics.</title>
        <authorList>
            <person name="Schulz F."/>
            <person name="Roux S."/>
            <person name="Paez-Espino D."/>
            <person name="Jungbluth S."/>
            <person name="Walsh D.A."/>
            <person name="Denef V.J."/>
            <person name="McMahon K.D."/>
            <person name="Konstantinidis K.T."/>
            <person name="Eloe-Fadrosh E.A."/>
            <person name="Kyrpides N.C."/>
            <person name="Woyke T."/>
        </authorList>
    </citation>
    <scope>NUCLEOTIDE SEQUENCE</scope>
    <source>
        <strain evidence="9">GVMAG-M-3300001348-25</strain>
    </source>
</reference>
<evidence type="ECO:0000256" key="5">
    <source>
        <dbReference type="ARBA" id="ARBA00023002"/>
    </source>
</evidence>
<dbReference type="EMBL" id="MN738857">
    <property type="protein sequence ID" value="QHT28432.1"/>
    <property type="molecule type" value="Genomic_DNA"/>
</dbReference>
<evidence type="ECO:0000313" key="9">
    <source>
        <dbReference type="EMBL" id="QHT28432.1"/>
    </source>
</evidence>